<proteinExistence type="predicted"/>
<feature type="domain" description="EF-hand" evidence="3">
    <location>
        <begin position="99"/>
        <end position="134"/>
    </location>
</feature>
<feature type="domain" description="EF-hand" evidence="3">
    <location>
        <begin position="135"/>
        <end position="166"/>
    </location>
</feature>
<name>A0ABD6E9F4_9BILA</name>
<feature type="domain" description="EF-hand" evidence="3">
    <location>
        <begin position="27"/>
        <end position="62"/>
    </location>
</feature>
<protein>
    <recommendedName>
        <fullName evidence="3">EF-hand domain-containing protein</fullName>
    </recommendedName>
</protein>
<dbReference type="Pfam" id="PF13499">
    <property type="entry name" value="EF-hand_7"/>
    <property type="match status" value="2"/>
</dbReference>
<dbReference type="SUPFAM" id="SSF47473">
    <property type="entry name" value="EF-hand"/>
    <property type="match status" value="1"/>
</dbReference>
<gene>
    <name evidence="4" type="ORF">AB6A40_000042</name>
</gene>
<dbReference type="EMBL" id="JBGFUD010000009">
    <property type="protein sequence ID" value="MFH4973333.1"/>
    <property type="molecule type" value="Genomic_DNA"/>
</dbReference>
<dbReference type="PANTHER" id="PTHR23048:SF0">
    <property type="entry name" value="CALMODULIN LIKE 3"/>
    <property type="match status" value="1"/>
</dbReference>
<accession>A0ABD6E9F4</accession>
<dbReference type="PANTHER" id="PTHR23048">
    <property type="entry name" value="MYOSIN LIGHT CHAIN 1, 3"/>
    <property type="match status" value="1"/>
</dbReference>
<dbReference type="FunFam" id="1.10.238.10:FF:000003">
    <property type="entry name" value="Calmodulin A"/>
    <property type="match status" value="1"/>
</dbReference>
<dbReference type="InterPro" id="IPR002048">
    <property type="entry name" value="EF_hand_dom"/>
</dbReference>
<dbReference type="InterPro" id="IPR050230">
    <property type="entry name" value="CALM/Myosin/TropC-like"/>
</dbReference>
<evidence type="ECO:0000256" key="2">
    <source>
        <dbReference type="ARBA" id="ARBA00022837"/>
    </source>
</evidence>
<reference evidence="4 5" key="1">
    <citation type="submission" date="2024-08" db="EMBL/GenBank/DDBJ databases">
        <title>Gnathostoma spinigerum genome.</title>
        <authorList>
            <person name="Gonzalez-Bertolin B."/>
            <person name="Monzon S."/>
            <person name="Zaballos A."/>
            <person name="Jimenez P."/>
            <person name="Dekumyoy P."/>
            <person name="Varona S."/>
            <person name="Cuesta I."/>
            <person name="Sumanam S."/>
            <person name="Adisakwattana P."/>
            <person name="Gasser R.B."/>
            <person name="Hernandez-Gonzalez A."/>
            <person name="Young N.D."/>
            <person name="Perteguer M.J."/>
        </authorList>
    </citation>
    <scope>NUCLEOTIDE SEQUENCE [LARGE SCALE GENOMIC DNA]</scope>
    <source>
        <strain evidence="4">AL3</strain>
        <tissue evidence="4">Liver</tissue>
    </source>
</reference>
<organism evidence="4 5">
    <name type="scientific">Gnathostoma spinigerum</name>
    <dbReference type="NCBI Taxonomy" id="75299"/>
    <lineage>
        <taxon>Eukaryota</taxon>
        <taxon>Metazoa</taxon>
        <taxon>Ecdysozoa</taxon>
        <taxon>Nematoda</taxon>
        <taxon>Chromadorea</taxon>
        <taxon>Rhabditida</taxon>
        <taxon>Spirurina</taxon>
        <taxon>Gnathostomatomorpha</taxon>
        <taxon>Gnathostomatoidea</taxon>
        <taxon>Gnathostomatidae</taxon>
        <taxon>Gnathostoma</taxon>
    </lineage>
</organism>
<evidence type="ECO:0000313" key="4">
    <source>
        <dbReference type="EMBL" id="MFH4973333.1"/>
    </source>
</evidence>
<dbReference type="SMART" id="SM00054">
    <property type="entry name" value="EFh"/>
    <property type="match status" value="4"/>
</dbReference>
<keyword evidence="2" id="KW-0106">Calcium</keyword>
<dbReference type="Gene3D" id="1.10.238.10">
    <property type="entry name" value="EF-hand"/>
    <property type="match status" value="2"/>
</dbReference>
<keyword evidence="1" id="KW-0677">Repeat</keyword>
<feature type="domain" description="EF-hand" evidence="3">
    <location>
        <begin position="63"/>
        <end position="98"/>
    </location>
</feature>
<evidence type="ECO:0000259" key="3">
    <source>
        <dbReference type="PROSITE" id="PS50222"/>
    </source>
</evidence>
<dbReference type="Proteomes" id="UP001608902">
    <property type="component" value="Unassembled WGS sequence"/>
</dbReference>
<dbReference type="InterPro" id="IPR011992">
    <property type="entry name" value="EF-hand-dom_pair"/>
</dbReference>
<dbReference type="CDD" id="cd00051">
    <property type="entry name" value="EFh"/>
    <property type="match status" value="2"/>
</dbReference>
<dbReference type="PROSITE" id="PS00018">
    <property type="entry name" value="EF_HAND_1"/>
    <property type="match status" value="2"/>
</dbReference>
<comment type="caution">
    <text evidence="4">The sequence shown here is derived from an EMBL/GenBank/DDBJ whole genome shotgun (WGS) entry which is preliminary data.</text>
</comment>
<evidence type="ECO:0000313" key="5">
    <source>
        <dbReference type="Proteomes" id="UP001608902"/>
    </source>
</evidence>
<sequence length="166" mass="19173">MSNTKASIFKRWKQQALEERFEGTNPERLVEYKQAFHLFDKGSTNTINAKDLGNAMRALGQNPTEQELLDMVNSIDIDGCGLIEFGDFCRMMRRVEKETDGEMILEAFRVFDRDGNGFITADEFKYFMTNLGEQFSVKEVEEIIAEVDMDGNGQIDYEEFVKMMVM</sequence>
<keyword evidence="5" id="KW-1185">Reference proteome</keyword>
<evidence type="ECO:0000256" key="1">
    <source>
        <dbReference type="ARBA" id="ARBA00022737"/>
    </source>
</evidence>
<dbReference type="InterPro" id="IPR018247">
    <property type="entry name" value="EF_Hand_1_Ca_BS"/>
</dbReference>
<dbReference type="AlphaFoldDB" id="A0ABD6E9F4"/>
<dbReference type="PROSITE" id="PS50222">
    <property type="entry name" value="EF_HAND_2"/>
    <property type="match status" value="4"/>
</dbReference>